<dbReference type="InterPro" id="IPR012340">
    <property type="entry name" value="NA-bd_OB-fold"/>
</dbReference>
<reference evidence="2 3" key="1">
    <citation type="submission" date="2020-03" db="EMBL/GenBank/DDBJ databases">
        <title>Genome mining reveals the biosynthetic pathways of PHA and ectoines of the halophilic strain Salinivibrio costicola M318 isolated from fermented shrimp paste.</title>
        <authorList>
            <person name="Doan T.V."/>
            <person name="Tran L.T."/>
            <person name="Trieu T.A."/>
            <person name="Nguyen Q.V."/>
            <person name="Quach T.N."/>
            <person name="Phi T.Q."/>
            <person name="Kumar S."/>
        </authorList>
    </citation>
    <scope>NUCLEOTIDE SEQUENCE [LARGE SCALE GENOMIC DNA]</scope>
    <source>
        <strain evidence="2 3">M318</strain>
        <plasmid evidence="2 3">pM138.1</plasmid>
    </source>
</reference>
<keyword evidence="3" id="KW-1185">Reference proteome</keyword>
<keyword evidence="1" id="KW-0812">Transmembrane</keyword>
<dbReference type="EMBL" id="CP050268">
    <property type="protein sequence ID" value="QIR08020.1"/>
    <property type="molecule type" value="Genomic_DNA"/>
</dbReference>
<feature type="transmembrane region" description="Helical" evidence="1">
    <location>
        <begin position="6"/>
        <end position="27"/>
    </location>
</feature>
<name>A0ABX6K921_SALCS</name>
<dbReference type="GO" id="GO:0008233">
    <property type="term" value="F:peptidase activity"/>
    <property type="evidence" value="ECO:0007669"/>
    <property type="project" value="UniProtKB-KW"/>
</dbReference>
<accession>A0ABX6K921</accession>
<dbReference type="PANTHER" id="PTHR33507">
    <property type="entry name" value="INNER MEMBRANE PROTEIN YBBJ"/>
    <property type="match status" value="1"/>
</dbReference>
<dbReference type="Gene3D" id="2.40.50.140">
    <property type="entry name" value="Nucleic acid-binding proteins"/>
    <property type="match status" value="1"/>
</dbReference>
<gene>
    <name evidence="2" type="ORF">HBA18_16465</name>
</gene>
<geneLocation type="plasmid" evidence="2 3">
    <name>pM138.1</name>
</geneLocation>
<dbReference type="Proteomes" id="UP000501408">
    <property type="component" value="Plasmid pM138.1"/>
</dbReference>
<keyword evidence="1" id="KW-1133">Transmembrane helix</keyword>
<dbReference type="PANTHER" id="PTHR33507:SF3">
    <property type="entry name" value="INNER MEMBRANE PROTEIN YBBJ"/>
    <property type="match status" value="1"/>
</dbReference>
<evidence type="ECO:0000256" key="1">
    <source>
        <dbReference type="SAM" id="Phobius"/>
    </source>
</evidence>
<keyword evidence="2" id="KW-0645">Protease</keyword>
<dbReference type="InterPro" id="IPR052165">
    <property type="entry name" value="Membrane_assoc_protease"/>
</dbReference>
<keyword evidence="2" id="KW-0614">Plasmid</keyword>
<keyword evidence="2" id="KW-0378">Hydrolase</keyword>
<protein>
    <submittedName>
        <fullName evidence="2">Activity regulator of membrane protease YbbK</fullName>
    </submittedName>
</protein>
<dbReference type="RefSeq" id="WP_167315466.1">
    <property type="nucleotide sequence ID" value="NZ_CP050268.1"/>
</dbReference>
<evidence type="ECO:0000313" key="3">
    <source>
        <dbReference type="Proteomes" id="UP000501408"/>
    </source>
</evidence>
<organism evidence="2 3">
    <name type="scientific">Salinivibrio costicola</name>
    <name type="common">Vibrio costicola</name>
    <dbReference type="NCBI Taxonomy" id="51367"/>
    <lineage>
        <taxon>Bacteria</taxon>
        <taxon>Pseudomonadati</taxon>
        <taxon>Pseudomonadota</taxon>
        <taxon>Gammaproteobacteria</taxon>
        <taxon>Vibrionales</taxon>
        <taxon>Vibrionaceae</taxon>
        <taxon>Salinivibrio</taxon>
    </lineage>
</organism>
<dbReference type="GO" id="GO:0006508">
    <property type="term" value="P:proteolysis"/>
    <property type="evidence" value="ECO:0007669"/>
    <property type="project" value="UniProtKB-KW"/>
</dbReference>
<sequence length="164" mass="17298">MHNWFTTHLAEMTMIIGLLLLVVEVWLLGLSTIVLLATGVAAVLAGLLAMLGVLPETITVMFSATGIGAGLLTAALWQPLKRLQRGARSPDNTHSDFIGLTLTLTEPLTSAHPATTKYSGVTWQLVLSGSCHDASLQAGDKVRVIGVDVGRFTVEPAGEAESSH</sequence>
<feature type="transmembrane region" description="Helical" evidence="1">
    <location>
        <begin position="60"/>
        <end position="80"/>
    </location>
</feature>
<proteinExistence type="predicted"/>
<evidence type="ECO:0000313" key="2">
    <source>
        <dbReference type="EMBL" id="QIR08020.1"/>
    </source>
</evidence>
<keyword evidence="1" id="KW-0472">Membrane</keyword>
<feature type="transmembrane region" description="Helical" evidence="1">
    <location>
        <begin position="34"/>
        <end position="54"/>
    </location>
</feature>